<comment type="caution">
    <text evidence="1">The sequence shown here is derived from an EMBL/GenBank/DDBJ whole genome shotgun (WGS) entry which is preliminary data.</text>
</comment>
<dbReference type="AlphaFoldDB" id="A0A495RDH4"/>
<evidence type="ECO:0000313" key="1">
    <source>
        <dbReference type="EMBL" id="RKS85274.1"/>
    </source>
</evidence>
<dbReference type="RefSeq" id="WP_211324672.1">
    <property type="nucleotide sequence ID" value="NZ_RBWY01000003.1"/>
</dbReference>
<dbReference type="Proteomes" id="UP000278542">
    <property type="component" value="Unassembled WGS sequence"/>
</dbReference>
<sequence>MKYYLLVTTRQWQALQQPLDDNAFFPRSPFMPQSVVDYAKLQPVRYHYSHQMDEIIQHCVKYQDTCKNLYSTLEQLGLYYGNNTYHKDDIKFSAALKEALTSQRAILIEMPVEPCSGMLPPQSDFLTLPNNKIARRLTPDEVTACELARYGNEKNWIEITVNDLPNQPFTLFNHGSQKIVKQGHLDNNGYAYVDLPVNAQYVDIVFDNQQAYRPWYYDMPLQMLAGMRDAGQSVLDLVWDATPIKQTIRRDFDIEVANPVQLAKVAAADTIPGALTHGISQFLVGFIPAAKALKFIKPIKKMGRLAQNMIAGGVADFAVFAPHEERLSNLVQSFDELQNPVTAYLQASPDDSAAEGRLKNALEGLLLGALVEPFAHSLRALKYAKIKWMVPEVKTKVHYQLKAAYYENHNAANYDKLLKQLENQNVSNMSWNEPILAKVVKGDNGKINYGVGTATSEEANRLGKIWVGDGYLVDSHGGLISADRTRGYRFPSDKDSLFAETGIQANFETYQFNELGKKFKIGNAHLNIKD</sequence>
<protein>
    <submittedName>
        <fullName evidence="1">Uncharacterized protein</fullName>
    </submittedName>
</protein>
<dbReference type="EMBL" id="RBWY01000003">
    <property type="protein sequence ID" value="RKS85274.1"/>
    <property type="molecule type" value="Genomic_DNA"/>
</dbReference>
<gene>
    <name evidence="1" type="ORF">DES39_1785</name>
</gene>
<reference evidence="1 2" key="1">
    <citation type="submission" date="2018-10" db="EMBL/GenBank/DDBJ databases">
        <title>Genomic Encyclopedia of Type Strains, Phase IV (KMG-IV): sequencing the most valuable type-strain genomes for metagenomic binning, comparative biology and taxonomic classification.</title>
        <authorList>
            <person name="Goeker M."/>
        </authorList>
    </citation>
    <scope>NUCLEOTIDE SEQUENCE [LARGE SCALE GENOMIC DNA]</scope>
    <source>
        <strain evidence="1 2">DSM 22228</strain>
    </source>
</reference>
<accession>A0A495RDH4</accession>
<evidence type="ECO:0000313" key="2">
    <source>
        <dbReference type="Proteomes" id="UP000278542"/>
    </source>
</evidence>
<keyword evidence="2" id="KW-1185">Reference proteome</keyword>
<proteinExistence type="predicted"/>
<organism evidence="1 2">
    <name type="scientific">Orbus hercynius</name>
    <dbReference type="NCBI Taxonomy" id="593135"/>
    <lineage>
        <taxon>Bacteria</taxon>
        <taxon>Pseudomonadati</taxon>
        <taxon>Pseudomonadota</taxon>
        <taxon>Gammaproteobacteria</taxon>
        <taxon>Orbales</taxon>
        <taxon>Orbaceae</taxon>
        <taxon>Orbus</taxon>
    </lineage>
</organism>
<name>A0A495RDH4_9GAMM</name>